<gene>
    <name evidence="1" type="ORF">PoB_004832300</name>
</gene>
<sequence length="91" mass="10483">MELKRQTEKTMLQICKEYYEKLYETKTSVPPNPLHISEEIPPFTETKVQKCLKDMCKNKARGPNEVTSGMLVSEGASAISYLRRVFNQILT</sequence>
<name>A0AAV4BQF8_9GAST</name>
<accession>A0AAV4BQF8</accession>
<dbReference type="AlphaFoldDB" id="A0AAV4BQF8"/>
<evidence type="ECO:0000313" key="2">
    <source>
        <dbReference type="Proteomes" id="UP000735302"/>
    </source>
</evidence>
<keyword evidence="2" id="KW-1185">Reference proteome</keyword>
<reference evidence="1 2" key="1">
    <citation type="journal article" date="2021" name="Elife">
        <title>Chloroplast acquisition without the gene transfer in kleptoplastic sea slugs, Plakobranchus ocellatus.</title>
        <authorList>
            <person name="Maeda T."/>
            <person name="Takahashi S."/>
            <person name="Yoshida T."/>
            <person name="Shimamura S."/>
            <person name="Takaki Y."/>
            <person name="Nagai Y."/>
            <person name="Toyoda A."/>
            <person name="Suzuki Y."/>
            <person name="Arimoto A."/>
            <person name="Ishii H."/>
            <person name="Satoh N."/>
            <person name="Nishiyama T."/>
            <person name="Hasebe M."/>
            <person name="Maruyama T."/>
            <person name="Minagawa J."/>
            <person name="Obokata J."/>
            <person name="Shigenobu S."/>
        </authorList>
    </citation>
    <scope>NUCLEOTIDE SEQUENCE [LARGE SCALE GENOMIC DNA]</scope>
</reference>
<dbReference type="EMBL" id="BLXT01005284">
    <property type="protein sequence ID" value="GFO21818.1"/>
    <property type="molecule type" value="Genomic_DNA"/>
</dbReference>
<organism evidence="1 2">
    <name type="scientific">Plakobranchus ocellatus</name>
    <dbReference type="NCBI Taxonomy" id="259542"/>
    <lineage>
        <taxon>Eukaryota</taxon>
        <taxon>Metazoa</taxon>
        <taxon>Spiralia</taxon>
        <taxon>Lophotrochozoa</taxon>
        <taxon>Mollusca</taxon>
        <taxon>Gastropoda</taxon>
        <taxon>Heterobranchia</taxon>
        <taxon>Euthyneura</taxon>
        <taxon>Panpulmonata</taxon>
        <taxon>Sacoglossa</taxon>
        <taxon>Placobranchoidea</taxon>
        <taxon>Plakobranchidae</taxon>
        <taxon>Plakobranchus</taxon>
    </lineage>
</organism>
<comment type="caution">
    <text evidence="1">The sequence shown here is derived from an EMBL/GenBank/DDBJ whole genome shotgun (WGS) entry which is preliminary data.</text>
</comment>
<proteinExistence type="predicted"/>
<protein>
    <submittedName>
        <fullName evidence="1">Uncharacterized protein</fullName>
    </submittedName>
</protein>
<evidence type="ECO:0000313" key="1">
    <source>
        <dbReference type="EMBL" id="GFO21818.1"/>
    </source>
</evidence>
<dbReference type="Proteomes" id="UP000735302">
    <property type="component" value="Unassembled WGS sequence"/>
</dbReference>